<feature type="compositionally biased region" description="Polar residues" evidence="1">
    <location>
        <begin position="1"/>
        <end position="10"/>
    </location>
</feature>
<evidence type="ECO:0000313" key="3">
    <source>
        <dbReference type="Proteomes" id="UP000326924"/>
    </source>
</evidence>
<proteinExistence type="predicted"/>
<keyword evidence="3" id="KW-1185">Reference proteome</keyword>
<gene>
    <name evidence="2" type="ORF">FN846DRAFT_941937</name>
</gene>
<dbReference type="EMBL" id="VXIS01000056">
    <property type="protein sequence ID" value="KAA8909520.1"/>
    <property type="molecule type" value="Genomic_DNA"/>
</dbReference>
<dbReference type="AlphaFoldDB" id="A0A5J5F0U0"/>
<evidence type="ECO:0000256" key="1">
    <source>
        <dbReference type="SAM" id="MobiDB-lite"/>
    </source>
</evidence>
<comment type="caution">
    <text evidence="2">The sequence shown here is derived from an EMBL/GenBank/DDBJ whole genome shotgun (WGS) entry which is preliminary data.</text>
</comment>
<feature type="compositionally biased region" description="Basic and acidic residues" evidence="1">
    <location>
        <begin position="11"/>
        <end position="20"/>
    </location>
</feature>
<protein>
    <submittedName>
        <fullName evidence="2">Uncharacterized protein</fullName>
    </submittedName>
</protein>
<feature type="region of interest" description="Disordered" evidence="1">
    <location>
        <begin position="1"/>
        <end position="34"/>
    </location>
</feature>
<evidence type="ECO:0000313" key="2">
    <source>
        <dbReference type="EMBL" id="KAA8909520.1"/>
    </source>
</evidence>
<dbReference type="InParanoid" id="A0A5J5F0U0"/>
<sequence length="253" mass="29180">MGSTQLGTSSEGKKHPHNFETKATPPSPQFHPAPKHISRRLHLTMSPGTYDLHPHEIVHEHLGCTCTSLQRHYILIRHNATLSKHFFRRCLDLSSDEASKAIFRMLESHSNLSHKLDRGLFLRPERGRIKAICKELEGIVSTLEELYEARKLIKEVQMARKIFQDGHNGCICPIPVEHEGLKTSYGHVLKLLNNERKVNDPKKLRKWKEKVDAALNTLRVRLERFVIQWLWFCTEAVGEETFVDTEKQLGEVV</sequence>
<accession>A0A5J5F0U0</accession>
<dbReference type="Proteomes" id="UP000326924">
    <property type="component" value="Unassembled WGS sequence"/>
</dbReference>
<reference evidence="2 3" key="1">
    <citation type="submission" date="2019-09" db="EMBL/GenBank/DDBJ databases">
        <title>Draft genome of the ectomycorrhizal ascomycete Sphaerosporella brunnea.</title>
        <authorList>
            <consortium name="DOE Joint Genome Institute"/>
            <person name="Benucci G.M."/>
            <person name="Marozzi G."/>
            <person name="Antonielli L."/>
            <person name="Sanchez S."/>
            <person name="Marco P."/>
            <person name="Wang X."/>
            <person name="Falini L.B."/>
            <person name="Barry K."/>
            <person name="Haridas S."/>
            <person name="Lipzen A."/>
            <person name="Labutti K."/>
            <person name="Grigoriev I.V."/>
            <person name="Murat C."/>
            <person name="Martin F."/>
            <person name="Albertini E."/>
            <person name="Donnini D."/>
            <person name="Bonito G."/>
        </authorList>
    </citation>
    <scope>NUCLEOTIDE SEQUENCE [LARGE SCALE GENOMIC DNA]</scope>
    <source>
        <strain evidence="2 3">Sb_GMNB300</strain>
    </source>
</reference>
<name>A0A5J5F0U0_9PEZI</name>
<organism evidence="2 3">
    <name type="scientific">Sphaerosporella brunnea</name>
    <dbReference type="NCBI Taxonomy" id="1250544"/>
    <lineage>
        <taxon>Eukaryota</taxon>
        <taxon>Fungi</taxon>
        <taxon>Dikarya</taxon>
        <taxon>Ascomycota</taxon>
        <taxon>Pezizomycotina</taxon>
        <taxon>Pezizomycetes</taxon>
        <taxon>Pezizales</taxon>
        <taxon>Pyronemataceae</taxon>
        <taxon>Sphaerosporella</taxon>
    </lineage>
</organism>